<dbReference type="PROSITE" id="PS51257">
    <property type="entry name" value="PROKAR_LIPOPROTEIN"/>
    <property type="match status" value="1"/>
</dbReference>
<dbReference type="Proteomes" id="UP000029981">
    <property type="component" value="Chromosome 4"/>
</dbReference>
<dbReference type="AlphaFoldDB" id="A0A0A0KYD0"/>
<name>A0A0A0KYD0_CUCSA</name>
<dbReference type="OMA" id="RNEMNDR"/>
<gene>
    <name evidence="3" type="ORF">Csa_4G051490</name>
</gene>
<keyword evidence="2" id="KW-0732">Signal</keyword>
<sequence>MAKLTLTFLLFFVLVTSSCARDLINLPDTSESLTFSVSAPAQDSDFKSSILLPTQKLSDDESPRSIPDTDQVRTESNPTEITALDTIDTVSDPVVMITFRPINRQFGRPSVPLMFRRGRRGCHHLRSVKPWRSIDRLNEISYGNDMIVPEERSNPNSGSNREIAIPSKLSEFRHVRPWEDSYSSDWKEDKKHLHHHYFHHQHHEEEEHEHKEKSSLLRKFRKFLKHLEF</sequence>
<feature type="region of interest" description="Disordered" evidence="1">
    <location>
        <begin position="56"/>
        <end position="78"/>
    </location>
</feature>
<evidence type="ECO:0000256" key="2">
    <source>
        <dbReference type="SAM" id="SignalP"/>
    </source>
</evidence>
<proteinExistence type="predicted"/>
<feature type="chain" id="PRO_5001965628" evidence="2">
    <location>
        <begin position="21"/>
        <end position="229"/>
    </location>
</feature>
<reference evidence="3 4" key="1">
    <citation type="journal article" date="2009" name="Nat. Genet.">
        <title>The genome of the cucumber, Cucumis sativus L.</title>
        <authorList>
            <person name="Huang S."/>
            <person name="Li R."/>
            <person name="Zhang Z."/>
            <person name="Li L."/>
            <person name="Gu X."/>
            <person name="Fan W."/>
            <person name="Lucas W.J."/>
            <person name="Wang X."/>
            <person name="Xie B."/>
            <person name="Ni P."/>
            <person name="Ren Y."/>
            <person name="Zhu H."/>
            <person name="Li J."/>
            <person name="Lin K."/>
            <person name="Jin W."/>
            <person name="Fei Z."/>
            <person name="Li G."/>
            <person name="Staub J."/>
            <person name="Kilian A."/>
            <person name="van der Vossen E.A."/>
            <person name="Wu Y."/>
            <person name="Guo J."/>
            <person name="He J."/>
            <person name="Jia Z."/>
            <person name="Ren Y."/>
            <person name="Tian G."/>
            <person name="Lu Y."/>
            <person name="Ruan J."/>
            <person name="Qian W."/>
            <person name="Wang M."/>
            <person name="Huang Q."/>
            <person name="Li B."/>
            <person name="Xuan Z."/>
            <person name="Cao J."/>
            <person name="Asan"/>
            <person name="Wu Z."/>
            <person name="Zhang J."/>
            <person name="Cai Q."/>
            <person name="Bai Y."/>
            <person name="Zhao B."/>
            <person name="Han Y."/>
            <person name="Li Y."/>
            <person name="Li X."/>
            <person name="Wang S."/>
            <person name="Shi Q."/>
            <person name="Liu S."/>
            <person name="Cho W.K."/>
            <person name="Kim J.Y."/>
            <person name="Xu Y."/>
            <person name="Heller-Uszynska K."/>
            <person name="Miao H."/>
            <person name="Cheng Z."/>
            <person name="Zhang S."/>
            <person name="Wu J."/>
            <person name="Yang Y."/>
            <person name="Kang H."/>
            <person name="Li M."/>
            <person name="Liang H."/>
            <person name="Ren X."/>
            <person name="Shi Z."/>
            <person name="Wen M."/>
            <person name="Jian M."/>
            <person name="Yang H."/>
            <person name="Zhang G."/>
            <person name="Yang Z."/>
            <person name="Chen R."/>
            <person name="Liu S."/>
            <person name="Li J."/>
            <person name="Ma L."/>
            <person name="Liu H."/>
            <person name="Zhou Y."/>
            <person name="Zhao J."/>
            <person name="Fang X."/>
            <person name="Li G."/>
            <person name="Fang L."/>
            <person name="Li Y."/>
            <person name="Liu D."/>
            <person name="Zheng H."/>
            <person name="Zhang Y."/>
            <person name="Qin N."/>
            <person name="Li Z."/>
            <person name="Yang G."/>
            <person name="Yang S."/>
            <person name="Bolund L."/>
            <person name="Kristiansen K."/>
            <person name="Zheng H."/>
            <person name="Li S."/>
            <person name="Zhang X."/>
            <person name="Yang H."/>
            <person name="Wang J."/>
            <person name="Sun R."/>
            <person name="Zhang B."/>
            <person name="Jiang S."/>
            <person name="Wang J."/>
            <person name="Du Y."/>
            <person name="Li S."/>
        </authorList>
    </citation>
    <scope>NUCLEOTIDE SEQUENCE [LARGE SCALE GENOMIC DNA]</scope>
    <source>
        <strain evidence="4">cv. 9930</strain>
    </source>
</reference>
<dbReference type="EMBL" id="CM002925">
    <property type="protein sequence ID" value="KGN53397.1"/>
    <property type="molecule type" value="Genomic_DNA"/>
</dbReference>
<keyword evidence="4" id="KW-1185">Reference proteome</keyword>
<dbReference type="Gramene" id="KGN53397">
    <property type="protein sequence ID" value="KGN53397"/>
    <property type="gene ID" value="Csa_4G051490"/>
</dbReference>
<organism evidence="3 4">
    <name type="scientific">Cucumis sativus</name>
    <name type="common">Cucumber</name>
    <dbReference type="NCBI Taxonomy" id="3659"/>
    <lineage>
        <taxon>Eukaryota</taxon>
        <taxon>Viridiplantae</taxon>
        <taxon>Streptophyta</taxon>
        <taxon>Embryophyta</taxon>
        <taxon>Tracheophyta</taxon>
        <taxon>Spermatophyta</taxon>
        <taxon>Magnoliopsida</taxon>
        <taxon>eudicotyledons</taxon>
        <taxon>Gunneridae</taxon>
        <taxon>Pentapetalae</taxon>
        <taxon>rosids</taxon>
        <taxon>fabids</taxon>
        <taxon>Cucurbitales</taxon>
        <taxon>Cucurbitaceae</taxon>
        <taxon>Benincaseae</taxon>
        <taxon>Cucumis</taxon>
    </lineage>
</organism>
<evidence type="ECO:0000256" key="1">
    <source>
        <dbReference type="SAM" id="MobiDB-lite"/>
    </source>
</evidence>
<dbReference type="eggNOG" id="ENOG502S586">
    <property type="taxonomic scope" value="Eukaryota"/>
</dbReference>
<evidence type="ECO:0000313" key="3">
    <source>
        <dbReference type="EMBL" id="KGN53397.1"/>
    </source>
</evidence>
<reference evidence="3 4" key="3">
    <citation type="journal article" date="2010" name="BMC Genomics">
        <title>Transcriptome sequencing and comparative analysis of cucumber flowers with different sex types.</title>
        <authorList>
            <person name="Guo S."/>
            <person name="Zheng Y."/>
            <person name="Joung J.G."/>
            <person name="Liu S."/>
            <person name="Zhang Z."/>
            <person name="Crasta O.R."/>
            <person name="Sobral B.W."/>
            <person name="Xu Y."/>
            <person name="Huang S."/>
            <person name="Fei Z."/>
        </authorList>
    </citation>
    <scope>NUCLEOTIDE SEQUENCE [LARGE SCALE GENOMIC DNA]</scope>
    <source>
        <strain evidence="4">cv. 9930</strain>
    </source>
</reference>
<reference evidence="3 4" key="4">
    <citation type="journal article" date="2011" name="BMC Genomics">
        <title>RNA-Seq improves annotation of protein-coding genes in the cucumber genome.</title>
        <authorList>
            <person name="Li Z."/>
            <person name="Zhang Z."/>
            <person name="Yan P."/>
            <person name="Huang S."/>
            <person name="Fei Z."/>
            <person name="Lin K."/>
        </authorList>
    </citation>
    <scope>NUCLEOTIDE SEQUENCE [LARGE SCALE GENOMIC DNA]</scope>
    <source>
        <strain evidence="4">cv. 9930</strain>
    </source>
</reference>
<reference evidence="3 4" key="2">
    <citation type="journal article" date="2009" name="PLoS ONE">
        <title>An integrated genetic and cytogenetic map of the cucumber genome.</title>
        <authorList>
            <person name="Ren Y."/>
            <person name="Zhang Z."/>
            <person name="Liu J."/>
            <person name="Staub J.E."/>
            <person name="Han Y."/>
            <person name="Cheng Z."/>
            <person name="Li X."/>
            <person name="Lu J."/>
            <person name="Miao H."/>
            <person name="Kang H."/>
            <person name="Xie B."/>
            <person name="Gu X."/>
            <person name="Wang X."/>
            <person name="Du Y."/>
            <person name="Jin W."/>
            <person name="Huang S."/>
        </authorList>
    </citation>
    <scope>NUCLEOTIDE SEQUENCE [LARGE SCALE GENOMIC DNA]</scope>
    <source>
        <strain evidence="4">cv. 9930</strain>
    </source>
</reference>
<protein>
    <submittedName>
        <fullName evidence="3">Uncharacterized protein</fullName>
    </submittedName>
</protein>
<feature type="signal peptide" evidence="2">
    <location>
        <begin position="1"/>
        <end position="20"/>
    </location>
</feature>
<evidence type="ECO:0000313" key="4">
    <source>
        <dbReference type="Proteomes" id="UP000029981"/>
    </source>
</evidence>
<accession>A0A0A0KYD0</accession>